<feature type="binding site" evidence="5">
    <location>
        <position position="251"/>
    </location>
    <ligand>
        <name>Fe cation</name>
        <dbReference type="ChEBI" id="CHEBI:24875"/>
        <note>catalytic</note>
    </ligand>
</feature>
<dbReference type="GO" id="GO:0016121">
    <property type="term" value="P:carotene catabolic process"/>
    <property type="evidence" value="ECO:0007669"/>
    <property type="project" value="TreeGrafter"/>
</dbReference>
<dbReference type="GO" id="GO:0046872">
    <property type="term" value="F:metal ion binding"/>
    <property type="evidence" value="ECO:0007669"/>
    <property type="project" value="UniProtKB-KW"/>
</dbReference>
<dbReference type="PANTHER" id="PTHR10543:SF24">
    <property type="entry name" value="CAROTENOID ISOMEROOXYGENASE"/>
    <property type="match status" value="1"/>
</dbReference>
<keyword evidence="2 5" id="KW-0479">Metal-binding</keyword>
<feature type="binding site" evidence="5">
    <location>
        <position position="535"/>
    </location>
    <ligand>
        <name>Fe cation</name>
        <dbReference type="ChEBI" id="CHEBI:24875"/>
        <note>catalytic</note>
    </ligand>
</feature>
<accession>A0A016TT85</accession>
<evidence type="ECO:0000256" key="5">
    <source>
        <dbReference type="PIRSR" id="PIRSR604294-1"/>
    </source>
</evidence>
<evidence type="ECO:0000313" key="6">
    <source>
        <dbReference type="EMBL" id="EYC06249.1"/>
    </source>
</evidence>
<gene>
    <name evidence="6" type="primary">Acey_s0077.g1104</name>
    <name evidence="6" type="ORF">Y032_0077g1104</name>
</gene>
<feature type="binding site" evidence="5">
    <location>
        <position position="322"/>
    </location>
    <ligand>
        <name>Fe cation</name>
        <dbReference type="ChEBI" id="CHEBI:24875"/>
        <note>catalytic</note>
    </ligand>
</feature>
<dbReference type="OrthoDB" id="407010at2759"/>
<reference evidence="7" key="1">
    <citation type="journal article" date="2015" name="Nat. Genet.">
        <title>The genome and transcriptome of the zoonotic hookworm Ancylostoma ceylanicum identify infection-specific gene families.</title>
        <authorList>
            <person name="Schwarz E.M."/>
            <person name="Hu Y."/>
            <person name="Antoshechkin I."/>
            <person name="Miller M.M."/>
            <person name="Sternberg P.W."/>
            <person name="Aroian R.V."/>
        </authorList>
    </citation>
    <scope>NUCLEOTIDE SEQUENCE</scope>
    <source>
        <strain evidence="7">HY135</strain>
    </source>
</reference>
<sequence>MLLMPEDGLDQEKSPMGFERLFENFENVEKAEECELKGNVPSWLKGTMVRNGPGMFKIGDTEYRHWFDGMAYIQRYHFVDGKMYYSARYLESNDYKDNMRAKRIITGSFGTRTFPDPCMTLFQRLASYFHSDRCIDNCSVAFTTVGDGVYALTESPYLARIDIDTLDYLEKVDIREPLKLSLHTYSAHCHSDAEGNLYNIGSMFGPSSKYIFARTENPLLAQEGPSGRCLENTELLGMVTATDTLAPSYYHSFGITENYIILFESPERINMKKLMFSKLLAISFNECMYWDENKSVNVILFDRVNRKPVERKVTSDAFFTFHHANAFEKDGFIVVDYCKYDNPGNFDDLLLEHMRSGSFIAKDGKFLPFLHRMIIPINVSEDSKPGDDLLSKCEFANGCQAILREDGSIHCVDTRISDISFEFPRYCYDLNMKDYRYVYGAHLGHDKEAKHGVVKVDLSNGTNKVWLKDAGDQLCAEPILVNRPEYVEEDEGVLLVPVVTTNENDTPYVVVLNAQTMEELGRFLIPQSRIPLGFHAHYVPRPDL</sequence>
<comment type="caution">
    <text evidence="6">The sequence shown here is derived from an EMBL/GenBank/DDBJ whole genome shotgun (WGS) entry which is preliminary data.</text>
</comment>
<dbReference type="Pfam" id="PF03055">
    <property type="entry name" value="RPE65"/>
    <property type="match status" value="1"/>
</dbReference>
<evidence type="ECO:0000256" key="4">
    <source>
        <dbReference type="ARBA" id="ARBA00023004"/>
    </source>
</evidence>
<dbReference type="EMBL" id="JARK01001413">
    <property type="protein sequence ID" value="EYC06249.1"/>
    <property type="molecule type" value="Genomic_DNA"/>
</dbReference>
<protein>
    <recommendedName>
        <fullName evidence="8">Retinal pigment epithelial membrane protein</fullName>
    </recommendedName>
</protein>
<dbReference type="GO" id="GO:0003834">
    <property type="term" value="F:beta-carotene 15,15'-dioxygenase activity"/>
    <property type="evidence" value="ECO:0007669"/>
    <property type="project" value="TreeGrafter"/>
</dbReference>
<keyword evidence="3" id="KW-0560">Oxidoreductase</keyword>
<dbReference type="PANTHER" id="PTHR10543">
    <property type="entry name" value="BETA-CAROTENE DIOXYGENASE"/>
    <property type="match status" value="1"/>
</dbReference>
<dbReference type="InterPro" id="IPR004294">
    <property type="entry name" value="Carotenoid_Oase"/>
</dbReference>
<dbReference type="GO" id="GO:0042574">
    <property type="term" value="P:retinal metabolic process"/>
    <property type="evidence" value="ECO:0007669"/>
    <property type="project" value="TreeGrafter"/>
</dbReference>
<keyword evidence="4 5" id="KW-0408">Iron</keyword>
<evidence type="ECO:0008006" key="8">
    <source>
        <dbReference type="Google" id="ProtNLM"/>
    </source>
</evidence>
<dbReference type="GO" id="GO:0010436">
    <property type="term" value="F:carotenoid dioxygenase activity"/>
    <property type="evidence" value="ECO:0007669"/>
    <property type="project" value="TreeGrafter"/>
</dbReference>
<evidence type="ECO:0000256" key="1">
    <source>
        <dbReference type="ARBA" id="ARBA00006787"/>
    </source>
</evidence>
<comment type="cofactor">
    <cofactor evidence="5">
        <name>Fe(2+)</name>
        <dbReference type="ChEBI" id="CHEBI:29033"/>
    </cofactor>
    <text evidence="5">Binds 1 Fe(2+) ion per subunit.</text>
</comment>
<dbReference type="Proteomes" id="UP000024635">
    <property type="component" value="Unassembled WGS sequence"/>
</dbReference>
<name>A0A016TT85_9BILA</name>
<proteinExistence type="inferred from homology"/>
<keyword evidence="7" id="KW-1185">Reference proteome</keyword>
<dbReference type="STRING" id="53326.A0A016TT85"/>
<comment type="similarity">
    <text evidence="1">Belongs to the carotenoid oxygenase family.</text>
</comment>
<organism evidence="6 7">
    <name type="scientific">Ancylostoma ceylanicum</name>
    <dbReference type="NCBI Taxonomy" id="53326"/>
    <lineage>
        <taxon>Eukaryota</taxon>
        <taxon>Metazoa</taxon>
        <taxon>Ecdysozoa</taxon>
        <taxon>Nematoda</taxon>
        <taxon>Chromadorea</taxon>
        <taxon>Rhabditida</taxon>
        <taxon>Rhabditina</taxon>
        <taxon>Rhabditomorpha</taxon>
        <taxon>Strongyloidea</taxon>
        <taxon>Ancylostomatidae</taxon>
        <taxon>Ancylostomatinae</taxon>
        <taxon>Ancylostoma</taxon>
    </lineage>
</organism>
<evidence type="ECO:0000256" key="3">
    <source>
        <dbReference type="ARBA" id="ARBA00023002"/>
    </source>
</evidence>
<dbReference type="AlphaFoldDB" id="A0A016TT85"/>
<evidence type="ECO:0000256" key="2">
    <source>
        <dbReference type="ARBA" id="ARBA00022723"/>
    </source>
</evidence>
<feature type="binding site" evidence="5">
    <location>
        <position position="188"/>
    </location>
    <ligand>
        <name>Fe cation</name>
        <dbReference type="ChEBI" id="CHEBI:24875"/>
        <note>catalytic</note>
    </ligand>
</feature>
<evidence type="ECO:0000313" key="7">
    <source>
        <dbReference type="Proteomes" id="UP000024635"/>
    </source>
</evidence>